<sequence length="315" mass="37430">MSQLKGGKFSKIRIPSKNPDYYLVQALIYHGAKCRIYKCFDIKSRKVVTIKSVYKKANSFEMEQEVRILKILRGGPNICFILDAFERRRGFTCLVYEYAESEKWDDIYKVLTGTEIEFIIYKLLDALIFCHQRNIMHRDIHPENLMICRRRESVVLIDWKSATFYRPQKFYNCRVGSLHYRSPEMLLDYPKYDLATDIWSVGCIMAGALFRVRQLFYGENSQRQLESIVHFLGSDDFVEYLNKYSIPQPSIPFIFRKRTDFRSYVRVDLRGKADNQGLDLLNQILVYDPQKRLTAYDAFCHPYFDDYSEYMSTIY</sequence>
<dbReference type="GO" id="GO:0005524">
    <property type="term" value="F:ATP binding"/>
    <property type="evidence" value="ECO:0007669"/>
    <property type="project" value="UniProtKB-KW"/>
</dbReference>
<dbReference type="InterPro" id="IPR045216">
    <property type="entry name" value="CK2_alpha"/>
</dbReference>
<dbReference type="Proteomes" id="UP000321570">
    <property type="component" value="Unassembled WGS sequence"/>
</dbReference>
<dbReference type="GO" id="GO:0051726">
    <property type="term" value="P:regulation of cell cycle"/>
    <property type="evidence" value="ECO:0007669"/>
    <property type="project" value="TreeGrafter"/>
</dbReference>
<gene>
    <name evidence="10" type="ORF">WMSIL1_LOCUS6255</name>
</gene>
<keyword evidence="2" id="KW-0723">Serine/threonine-protein kinase</keyword>
<evidence type="ECO:0000256" key="7">
    <source>
        <dbReference type="ARBA" id="ARBA00047899"/>
    </source>
</evidence>
<dbReference type="GO" id="GO:0005829">
    <property type="term" value="C:cytosol"/>
    <property type="evidence" value="ECO:0007669"/>
    <property type="project" value="TreeGrafter"/>
</dbReference>
<keyword evidence="6" id="KW-0067">ATP-binding</keyword>
<dbReference type="Pfam" id="PF00069">
    <property type="entry name" value="Pkinase"/>
    <property type="match status" value="1"/>
</dbReference>
<dbReference type="GO" id="GO:0005634">
    <property type="term" value="C:nucleus"/>
    <property type="evidence" value="ECO:0007669"/>
    <property type="project" value="TreeGrafter"/>
</dbReference>
<dbReference type="AlphaFoldDB" id="A0A564YGU1"/>
<comment type="catalytic activity">
    <reaction evidence="7">
        <text>L-threonyl-[protein] + ATP = O-phospho-L-threonyl-[protein] + ADP + H(+)</text>
        <dbReference type="Rhea" id="RHEA:46608"/>
        <dbReference type="Rhea" id="RHEA-COMP:11060"/>
        <dbReference type="Rhea" id="RHEA-COMP:11605"/>
        <dbReference type="ChEBI" id="CHEBI:15378"/>
        <dbReference type="ChEBI" id="CHEBI:30013"/>
        <dbReference type="ChEBI" id="CHEBI:30616"/>
        <dbReference type="ChEBI" id="CHEBI:61977"/>
        <dbReference type="ChEBI" id="CHEBI:456216"/>
        <dbReference type="EC" id="2.7.11.1"/>
    </reaction>
</comment>
<organism evidence="10 11">
    <name type="scientific">Hymenolepis diminuta</name>
    <name type="common">Rat tapeworm</name>
    <dbReference type="NCBI Taxonomy" id="6216"/>
    <lineage>
        <taxon>Eukaryota</taxon>
        <taxon>Metazoa</taxon>
        <taxon>Spiralia</taxon>
        <taxon>Lophotrochozoa</taxon>
        <taxon>Platyhelminthes</taxon>
        <taxon>Cestoda</taxon>
        <taxon>Eucestoda</taxon>
        <taxon>Cyclophyllidea</taxon>
        <taxon>Hymenolepididae</taxon>
        <taxon>Hymenolepis</taxon>
    </lineage>
</organism>
<evidence type="ECO:0000256" key="8">
    <source>
        <dbReference type="ARBA" id="ARBA00048679"/>
    </source>
</evidence>
<dbReference type="PANTHER" id="PTHR24054">
    <property type="entry name" value="CASEIN KINASE II SUBUNIT ALPHA"/>
    <property type="match status" value="1"/>
</dbReference>
<accession>A0A564YGU1</accession>
<dbReference type="InterPro" id="IPR011009">
    <property type="entry name" value="Kinase-like_dom_sf"/>
</dbReference>
<evidence type="ECO:0000256" key="4">
    <source>
        <dbReference type="ARBA" id="ARBA00022741"/>
    </source>
</evidence>
<comment type="catalytic activity">
    <reaction evidence="8">
        <text>L-seryl-[protein] + ATP = O-phospho-L-seryl-[protein] + ADP + H(+)</text>
        <dbReference type="Rhea" id="RHEA:17989"/>
        <dbReference type="Rhea" id="RHEA-COMP:9863"/>
        <dbReference type="Rhea" id="RHEA-COMP:11604"/>
        <dbReference type="ChEBI" id="CHEBI:15378"/>
        <dbReference type="ChEBI" id="CHEBI:29999"/>
        <dbReference type="ChEBI" id="CHEBI:30616"/>
        <dbReference type="ChEBI" id="CHEBI:83421"/>
        <dbReference type="ChEBI" id="CHEBI:456216"/>
        <dbReference type="EC" id="2.7.11.1"/>
    </reaction>
</comment>
<keyword evidence="4" id="KW-0547">Nucleotide-binding</keyword>
<evidence type="ECO:0000256" key="1">
    <source>
        <dbReference type="ARBA" id="ARBA00012513"/>
    </source>
</evidence>
<dbReference type="GO" id="GO:0005956">
    <property type="term" value="C:protein kinase CK2 complex"/>
    <property type="evidence" value="ECO:0007669"/>
    <property type="project" value="TreeGrafter"/>
</dbReference>
<dbReference type="FunFam" id="1.10.510.10:FF:000624">
    <property type="entry name" value="Mitogen-activated protein kinase"/>
    <property type="match status" value="1"/>
</dbReference>
<dbReference type="SUPFAM" id="SSF56112">
    <property type="entry name" value="Protein kinase-like (PK-like)"/>
    <property type="match status" value="1"/>
</dbReference>
<name>A0A564YGU1_HYMDI</name>
<evidence type="ECO:0000256" key="5">
    <source>
        <dbReference type="ARBA" id="ARBA00022777"/>
    </source>
</evidence>
<dbReference type="Gene3D" id="1.10.510.10">
    <property type="entry name" value="Transferase(Phosphotransferase) domain 1"/>
    <property type="match status" value="1"/>
</dbReference>
<dbReference type="Gene3D" id="3.30.200.20">
    <property type="entry name" value="Phosphorylase Kinase, domain 1"/>
    <property type="match status" value="1"/>
</dbReference>
<evidence type="ECO:0000313" key="11">
    <source>
        <dbReference type="Proteomes" id="UP000321570"/>
    </source>
</evidence>
<keyword evidence="5" id="KW-0418">Kinase</keyword>
<evidence type="ECO:0000256" key="6">
    <source>
        <dbReference type="ARBA" id="ARBA00022840"/>
    </source>
</evidence>
<evidence type="ECO:0000256" key="3">
    <source>
        <dbReference type="ARBA" id="ARBA00022679"/>
    </source>
</evidence>
<keyword evidence="11" id="KW-1185">Reference proteome</keyword>
<feature type="domain" description="Protein kinase" evidence="9">
    <location>
        <begin position="22"/>
        <end position="304"/>
    </location>
</feature>
<dbReference type="InterPro" id="IPR000719">
    <property type="entry name" value="Prot_kinase_dom"/>
</dbReference>
<evidence type="ECO:0000256" key="2">
    <source>
        <dbReference type="ARBA" id="ARBA00022527"/>
    </source>
</evidence>
<dbReference type="PROSITE" id="PS50011">
    <property type="entry name" value="PROTEIN_KINASE_DOM"/>
    <property type="match status" value="1"/>
</dbReference>
<proteinExistence type="predicted"/>
<dbReference type="GO" id="GO:0004674">
    <property type="term" value="F:protein serine/threonine kinase activity"/>
    <property type="evidence" value="ECO:0007669"/>
    <property type="project" value="UniProtKB-KW"/>
</dbReference>
<dbReference type="PANTHER" id="PTHR24054:SF0">
    <property type="entry name" value="CASEIN KINASE II SUBUNIT ALPHA"/>
    <property type="match status" value="1"/>
</dbReference>
<keyword evidence="3" id="KW-0808">Transferase</keyword>
<dbReference type="SMART" id="SM00220">
    <property type="entry name" value="S_TKc"/>
    <property type="match status" value="1"/>
</dbReference>
<reference evidence="10 11" key="1">
    <citation type="submission" date="2019-07" db="EMBL/GenBank/DDBJ databases">
        <authorList>
            <person name="Jastrzebski P J."/>
            <person name="Paukszto L."/>
            <person name="Jastrzebski P J."/>
        </authorList>
    </citation>
    <scope>NUCLEOTIDE SEQUENCE [LARGE SCALE GENOMIC DNA]</scope>
    <source>
        <strain evidence="10 11">WMS-il1</strain>
    </source>
</reference>
<dbReference type="EMBL" id="CABIJS010000221">
    <property type="protein sequence ID" value="VUZ46507.1"/>
    <property type="molecule type" value="Genomic_DNA"/>
</dbReference>
<dbReference type="EC" id="2.7.11.1" evidence="1"/>
<evidence type="ECO:0000313" key="10">
    <source>
        <dbReference type="EMBL" id="VUZ46507.1"/>
    </source>
</evidence>
<evidence type="ECO:0000259" key="9">
    <source>
        <dbReference type="PROSITE" id="PS50011"/>
    </source>
</evidence>
<protein>
    <recommendedName>
        <fullName evidence="1">non-specific serine/threonine protein kinase</fullName>
        <ecNumber evidence="1">2.7.11.1</ecNumber>
    </recommendedName>
</protein>